<evidence type="ECO:0000313" key="3">
    <source>
        <dbReference type="Proteomes" id="UP001330434"/>
    </source>
</evidence>
<keyword evidence="1" id="KW-0732">Signal</keyword>
<dbReference type="EMBL" id="CP133270">
    <property type="protein sequence ID" value="WVX67434.1"/>
    <property type="molecule type" value="Genomic_DNA"/>
</dbReference>
<feature type="chain" id="PRO_5047196324" description="Tetratricopeptide repeat protein" evidence="1">
    <location>
        <begin position="25"/>
        <end position="696"/>
    </location>
</feature>
<organism evidence="2 3">
    <name type="scientific">Candidatus Bealeia paramacronuclearis</name>
    <dbReference type="NCBI Taxonomy" id="1921001"/>
    <lineage>
        <taxon>Bacteria</taxon>
        <taxon>Pseudomonadati</taxon>
        <taxon>Pseudomonadota</taxon>
        <taxon>Alphaproteobacteria</taxon>
        <taxon>Holosporales</taxon>
        <taxon>Holosporaceae</taxon>
        <taxon>Candidatus Bealeia</taxon>
    </lineage>
</organism>
<evidence type="ECO:0000313" key="2">
    <source>
        <dbReference type="EMBL" id="WVX67434.1"/>
    </source>
</evidence>
<dbReference type="Gene3D" id="1.25.40.10">
    <property type="entry name" value="Tetratricopeptide repeat domain"/>
    <property type="match status" value="1"/>
</dbReference>
<evidence type="ECO:0000256" key="1">
    <source>
        <dbReference type="SAM" id="SignalP"/>
    </source>
</evidence>
<proteinExistence type="predicted"/>
<accession>A0ABZ2C4P8</accession>
<dbReference type="Proteomes" id="UP001330434">
    <property type="component" value="Chromosome"/>
</dbReference>
<protein>
    <recommendedName>
        <fullName evidence="4">Tetratricopeptide repeat protein</fullName>
    </recommendedName>
</protein>
<gene>
    <name evidence="2" type="ORF">Bealeia1_01640</name>
</gene>
<keyword evidence="3" id="KW-1185">Reference proteome</keyword>
<name>A0ABZ2C4P8_9PROT</name>
<dbReference type="RefSeq" id="WP_331256183.1">
    <property type="nucleotide sequence ID" value="NZ_CP133270.1"/>
</dbReference>
<feature type="signal peptide" evidence="1">
    <location>
        <begin position="1"/>
        <end position="24"/>
    </location>
</feature>
<dbReference type="InterPro" id="IPR011990">
    <property type="entry name" value="TPR-like_helical_dom_sf"/>
</dbReference>
<reference evidence="2 3" key="1">
    <citation type="journal article" date="2024" name="Environ. Microbiol.">
        <title>Novel evolutionary insights on the interactions of the Holosporales (Alphaproteobacteria) with eukaryotic hosts from comparative genomics.</title>
        <authorList>
            <person name="Giovannini M."/>
            <person name="Petroni G."/>
            <person name="Castelli M."/>
        </authorList>
    </citation>
    <scope>NUCLEOTIDE SEQUENCE [LARGE SCALE GENOMIC DNA]</scope>
    <source>
        <strain evidence="2 3">US_Bl 15I1</strain>
    </source>
</reference>
<evidence type="ECO:0008006" key="4">
    <source>
        <dbReference type="Google" id="ProtNLM"/>
    </source>
</evidence>
<sequence length="696" mass="81854">MRLKFFLSIILIFSLFHTKSKACATDPREDYIYWSAPPYIDPNYNPVYDSNVSAFYRTLNQYFSRAPQDEMTFTDYQSQINDLEKNKKLEPIAPQLLDYHDLGHWFCGSNTYASALNFLKAASYDPQANEGFQDLIRLRHYMLSFCGDEMKGVNLLDMIQSLDEKKVGAYKTYLEASYFFYTHDYEKSLELYEKLKNQKASSFLGLFDFLKGGSHDNWLQETAAYMEARILLVQSQKAWDGFWTPKEGEIDKEKLLHALKLFQDYLKRYPKGHYVDTSKNIQRKIFFMLNDEKQLNESMREAVNRVLTPRESGGEKPQKTTAQEFETLLEFKRYFKGEINPGVDSPMIIAFYILEKSNLSKDLLSVLEREEKRFVSYPGLYKFLRAWVLYKLGMFQEVVDMESKSFILIPNDNIGLSFEMLRVRSLRALGQSDRALDLLKIIAGQVEEDQVKYIELEMICLQFERGRKFDLLFMKPNLSLSLLADVVLEFTDEELNQLLENPNIQGDIRALLIDELMMRYVLMGKLKEALFLYEKMDEKSLKIFSILKPYMKKLIESPQDKKSLLEFGKALFEADLMGYPSSEHRVLIVEGLKERCQRCQFTQITYSFNLPLDFLKKTVPPISYFLKVIQGNKNQKSDQEAEALHYLVSKCFHGGWDRGRCTWWRDDLENKSPEWFHRLHKKYKGTVWANETPYYY</sequence>